<evidence type="ECO:0000256" key="1">
    <source>
        <dbReference type="ARBA" id="ARBA00004141"/>
    </source>
</evidence>
<sequence>LPPPLAPDRAVIEYLLALGANRHEATDAVVRRALKVSMTPLLNQMSVMGVVSIPGMMTGQILAGGDPAQ</sequence>
<name>A0A2J7WTQ4_9CHLO</name>
<comment type="caution">
    <text evidence="6">The sequence shown here is derived from an EMBL/GenBank/DDBJ whole genome shotgun (WGS) entry which is preliminary data.</text>
</comment>
<evidence type="ECO:0000256" key="4">
    <source>
        <dbReference type="ARBA" id="ARBA00022989"/>
    </source>
</evidence>
<gene>
    <name evidence="6" type="ORF">TSOC_015426</name>
</gene>
<evidence type="ECO:0000256" key="2">
    <source>
        <dbReference type="ARBA" id="ARBA00005268"/>
    </source>
</evidence>
<accession>A0A2J7WTQ4</accession>
<dbReference type="GO" id="GO:0005886">
    <property type="term" value="C:plasma membrane"/>
    <property type="evidence" value="ECO:0007669"/>
    <property type="project" value="TreeGrafter"/>
</dbReference>
<evidence type="ECO:0000256" key="3">
    <source>
        <dbReference type="ARBA" id="ARBA00022692"/>
    </source>
</evidence>
<comment type="subcellular location">
    <subcellularLocation>
        <location evidence="1">Membrane</location>
        <topology evidence="1">Multi-pass membrane protein</topology>
    </subcellularLocation>
</comment>
<dbReference type="PANTHER" id="PTHR30028:SF0">
    <property type="entry name" value="PROTEIN ALUMINUM SENSITIVE 3"/>
    <property type="match status" value="1"/>
</dbReference>
<keyword evidence="4" id="KW-1133">Transmembrane helix</keyword>
<dbReference type="AlphaFoldDB" id="A0A2J7WTQ4"/>
<evidence type="ECO:0000256" key="5">
    <source>
        <dbReference type="ARBA" id="ARBA00023136"/>
    </source>
</evidence>
<dbReference type="OrthoDB" id="432685at2759"/>
<dbReference type="PANTHER" id="PTHR30028">
    <property type="entry name" value="UPF0014 INNER MEMBRANE PROTEIN YBBM-RELATED"/>
    <property type="match status" value="1"/>
</dbReference>
<dbReference type="Proteomes" id="UP000236333">
    <property type="component" value="Unassembled WGS sequence"/>
</dbReference>
<keyword evidence="7" id="KW-1185">Reference proteome</keyword>
<reference evidence="6 7" key="1">
    <citation type="journal article" date="2017" name="Mol. Biol. Evol.">
        <title>The 4-celled Tetrabaena socialis nuclear genome reveals the essential components for genetic control of cell number at the origin of multicellularity in the volvocine lineage.</title>
        <authorList>
            <person name="Featherston J."/>
            <person name="Arakaki Y."/>
            <person name="Hanschen E.R."/>
            <person name="Ferris P.J."/>
            <person name="Michod R.E."/>
            <person name="Olson B.J.S.C."/>
            <person name="Nozaki H."/>
            <person name="Durand P.M."/>
        </authorList>
    </citation>
    <scope>NUCLEOTIDE SEQUENCE [LARGE SCALE GENOMIC DNA]</scope>
    <source>
        <strain evidence="6 7">NIES-571</strain>
    </source>
</reference>
<proteinExistence type="inferred from homology"/>
<keyword evidence="3" id="KW-0812">Transmembrane</keyword>
<evidence type="ECO:0000313" key="6">
    <source>
        <dbReference type="EMBL" id="PNG66923.1"/>
    </source>
</evidence>
<protein>
    <submittedName>
        <fullName evidence="6">Uncharacterized protein</fullName>
    </submittedName>
</protein>
<organism evidence="6 7">
    <name type="scientific">Tetrabaena socialis</name>
    <dbReference type="NCBI Taxonomy" id="47790"/>
    <lineage>
        <taxon>Eukaryota</taxon>
        <taxon>Viridiplantae</taxon>
        <taxon>Chlorophyta</taxon>
        <taxon>core chlorophytes</taxon>
        <taxon>Chlorophyceae</taxon>
        <taxon>CS clade</taxon>
        <taxon>Chlamydomonadales</taxon>
        <taxon>Tetrabaenaceae</taxon>
        <taxon>Tetrabaena</taxon>
    </lineage>
</organism>
<comment type="similarity">
    <text evidence="2">Belongs to the UPF0014 family.</text>
</comment>
<feature type="non-terminal residue" evidence="6">
    <location>
        <position position="69"/>
    </location>
</feature>
<keyword evidence="5" id="KW-0472">Membrane</keyword>
<dbReference type="InterPro" id="IPR005226">
    <property type="entry name" value="UPF0014_fam"/>
</dbReference>
<dbReference type="Pfam" id="PF03649">
    <property type="entry name" value="UPF0014"/>
    <property type="match status" value="1"/>
</dbReference>
<feature type="non-terminal residue" evidence="6">
    <location>
        <position position="1"/>
    </location>
</feature>
<evidence type="ECO:0000313" key="7">
    <source>
        <dbReference type="Proteomes" id="UP000236333"/>
    </source>
</evidence>
<dbReference type="EMBL" id="PGGS01005401">
    <property type="protein sequence ID" value="PNG66923.1"/>
    <property type="molecule type" value="Genomic_DNA"/>
</dbReference>